<dbReference type="PANTHER" id="PTHR12411">
    <property type="entry name" value="CYSTEINE PROTEASE FAMILY C1-RELATED"/>
    <property type="match status" value="1"/>
</dbReference>
<dbReference type="InterPro" id="IPR013128">
    <property type="entry name" value="Peptidase_C1A"/>
</dbReference>
<dbReference type="GO" id="GO:0006508">
    <property type="term" value="P:proteolysis"/>
    <property type="evidence" value="ECO:0007669"/>
    <property type="project" value="InterPro"/>
</dbReference>
<keyword evidence="3" id="KW-1133">Transmembrane helix</keyword>
<dbReference type="Proteomes" id="UP000806522">
    <property type="component" value="Unassembled WGS sequence"/>
</dbReference>
<reference evidence="5" key="1">
    <citation type="submission" date="2019-04" db="EMBL/GenBank/DDBJ databases">
        <title>Evolution of Biomass-Degrading Anaerobic Consortia Revealed by Metagenomics.</title>
        <authorList>
            <person name="Peng X."/>
        </authorList>
    </citation>
    <scope>NUCLEOTIDE SEQUENCE</scope>
    <source>
        <strain evidence="5">SIG140</strain>
    </source>
</reference>
<dbReference type="InterPro" id="IPR025660">
    <property type="entry name" value="Pept_his_AS"/>
</dbReference>
<evidence type="ECO:0000256" key="3">
    <source>
        <dbReference type="SAM" id="Phobius"/>
    </source>
</evidence>
<evidence type="ECO:0000313" key="6">
    <source>
        <dbReference type="Proteomes" id="UP000806522"/>
    </source>
</evidence>
<evidence type="ECO:0000313" key="5">
    <source>
        <dbReference type="EMBL" id="MBE6271460.1"/>
    </source>
</evidence>
<gene>
    <name evidence="5" type="ORF">E7101_10995</name>
</gene>
<dbReference type="Gene3D" id="3.90.70.10">
    <property type="entry name" value="Cysteine proteinases"/>
    <property type="match status" value="1"/>
</dbReference>
<sequence length="1160" mass="132856">MRHTATILIGQDLKLYAARLGKYILKYGEADASSYFTSMTWCYEDGKTEIKKAVRDESASFDFVSTMQDLYNTKLEEVKTLTGSDRALDLQHFFHDLHQSTVTINNPGDSNSLLLSLVVPLYDTKACEEAMHIVMATSNIQSHYTIMILGLCENLGGVLSPEEFRGITAEEEEKKKDAQKQMLKKFTDLKLEQNTLEQIVVMQNTNSDGYALNLDQDSLLRILGELALVCVEKYNTVFTQAGIFDREHLATALGLSVMNLDKYYFENYLLRRAYLRIMEREDVPAKEVDLNKVAIIANACLAKHKNFFSDFYQQSITPLWRKNTNQETIISQTAAPLDEKFNEISNDLTSYIQDPRYSLPEKQGILAMVLGYDDALLKGNLFSDHQLTIDNLDEEVANYFIEANNACVSKIPSDDPEEKDTVIYGPLGALCADEDGYVSLPIEKLQKLRNEIRQSTNYIREKSKELDEIGTMTHAAEDSGKRLTENGFIFEDTVYHFDIQHEELKFNETYEAKDVREKSVNLKDYFTPVKNQGQIGACTVFAVSSIYEYILKRFQKEETDLSEAFVYYNVRHLDGKELEDTGSSFQDVIANIGVQGICAESLHPYSHSLSDVPSDAAYLDGEKRRITKALNVNVEEKDIKSAIQDGYPVAISLKIYNSFHATSGFVKRPTDAEIESADYGYHAMVVVGYSDDTKFFLVRNSWGTRFGVDGYCYIPYSYICDPELNRMACIVTDVSYPNNIKITVSGGGTGSKQTVQFNMFDAVIKRFVISNLVDEEQVHLRKMQEEDAQVKMDYEMLMQTLGKQSMRTQILDGHMGVLGEQINNLKKKRDNINNTERGVALQEFDSTSWKARLYMLGAMLTLAVLWGVAASFYDSIVDWLQNDWCYILAGIFGFITIILLYYWWWTKGQRRKLEIEYEEMSADLSQKMRAIENRVSEQKMRMHVAGMVIDKLLTLKASIDKTYQGMKAYVGNLATWYDEEQKGLDVMEPLVKDPFIPILSNKKLSQYFEDNRDEMTKDMHLYEYFKGFKLNDDAIIAYKRNLKQQVLVHIEAFLNDFTVFRHIFETKDYPYLDKEYASAKNLLPVLDTKSVPFCQIKKTALMKPQARFLFIHTDTGEQQAWNATYPQYFTTTPISENIVSVFKIVGMRLQNLTVDEVILD</sequence>
<feature type="domain" description="Peptidase C1A papain C-terminal" evidence="4">
    <location>
        <begin position="516"/>
        <end position="732"/>
    </location>
</feature>
<feature type="transmembrane region" description="Helical" evidence="3">
    <location>
        <begin position="885"/>
        <end position="905"/>
    </location>
</feature>
<keyword evidence="3" id="KW-0472">Membrane</keyword>
<dbReference type="PROSITE" id="PS00639">
    <property type="entry name" value="THIOL_PROTEASE_HIS"/>
    <property type="match status" value="1"/>
</dbReference>
<dbReference type="SUPFAM" id="SSF54001">
    <property type="entry name" value="Cysteine proteinases"/>
    <property type="match status" value="1"/>
</dbReference>
<protein>
    <recommendedName>
        <fullName evidence="4">Peptidase C1A papain C-terminal domain-containing protein</fullName>
    </recommendedName>
</protein>
<feature type="transmembrane region" description="Helical" evidence="3">
    <location>
        <begin position="853"/>
        <end position="873"/>
    </location>
</feature>
<dbReference type="SMART" id="SM00645">
    <property type="entry name" value="Pept_C1"/>
    <property type="match status" value="1"/>
</dbReference>
<keyword evidence="3" id="KW-0812">Transmembrane</keyword>
<feature type="coiled-coil region" evidence="2">
    <location>
        <begin position="910"/>
        <end position="941"/>
    </location>
</feature>
<dbReference type="AlphaFoldDB" id="A0A9D5SC72"/>
<dbReference type="InterPro" id="IPR038765">
    <property type="entry name" value="Papain-like_cys_pep_sf"/>
</dbReference>
<accession>A0A9D5SC72</accession>
<dbReference type="InterPro" id="IPR000668">
    <property type="entry name" value="Peptidase_C1A_C"/>
</dbReference>
<proteinExistence type="inferred from homology"/>
<dbReference type="CDD" id="cd02619">
    <property type="entry name" value="Peptidase_C1"/>
    <property type="match status" value="1"/>
</dbReference>
<keyword evidence="2" id="KW-0175">Coiled coil</keyword>
<evidence type="ECO:0000256" key="2">
    <source>
        <dbReference type="SAM" id="Coils"/>
    </source>
</evidence>
<comment type="similarity">
    <text evidence="1">Belongs to the peptidase C1 family.</text>
</comment>
<organism evidence="5 6">
    <name type="scientific">Xylanibacter ruminicola</name>
    <name type="common">Prevotella ruminicola</name>
    <dbReference type="NCBI Taxonomy" id="839"/>
    <lineage>
        <taxon>Bacteria</taxon>
        <taxon>Pseudomonadati</taxon>
        <taxon>Bacteroidota</taxon>
        <taxon>Bacteroidia</taxon>
        <taxon>Bacteroidales</taxon>
        <taxon>Prevotellaceae</taxon>
        <taxon>Xylanibacter</taxon>
    </lineage>
</organism>
<dbReference type="GO" id="GO:0008234">
    <property type="term" value="F:cysteine-type peptidase activity"/>
    <property type="evidence" value="ECO:0007669"/>
    <property type="project" value="InterPro"/>
</dbReference>
<evidence type="ECO:0000256" key="1">
    <source>
        <dbReference type="ARBA" id="ARBA00008455"/>
    </source>
</evidence>
<dbReference type="EMBL" id="SUYC01000012">
    <property type="protein sequence ID" value="MBE6271460.1"/>
    <property type="molecule type" value="Genomic_DNA"/>
</dbReference>
<dbReference type="Pfam" id="PF00112">
    <property type="entry name" value="Peptidase_C1"/>
    <property type="match status" value="1"/>
</dbReference>
<name>A0A9D5SC72_XYLRU</name>
<evidence type="ECO:0000259" key="4">
    <source>
        <dbReference type="SMART" id="SM00645"/>
    </source>
</evidence>
<comment type="caution">
    <text evidence="5">The sequence shown here is derived from an EMBL/GenBank/DDBJ whole genome shotgun (WGS) entry which is preliminary data.</text>
</comment>